<evidence type="ECO:0000313" key="1">
    <source>
        <dbReference type="EMBL" id="SKA17606.1"/>
    </source>
</evidence>
<name>A0A1T4RP69_9HYPH</name>
<dbReference type="STRING" id="225324.SAMN02745126_03993"/>
<dbReference type="Proteomes" id="UP000190092">
    <property type="component" value="Unassembled WGS sequence"/>
</dbReference>
<keyword evidence="2" id="KW-1185">Reference proteome</keyword>
<protein>
    <submittedName>
        <fullName evidence="1">Uncharacterized protein</fullName>
    </submittedName>
</protein>
<proteinExistence type="predicted"/>
<sequence>MKKTGATVSLLHSFKELPAELAIRKGDNLVRLTEDEVRTLFEVLPMILEEFT</sequence>
<organism evidence="1 2">
    <name type="scientific">Enhydrobacter aerosaccus</name>
    <dbReference type="NCBI Taxonomy" id="225324"/>
    <lineage>
        <taxon>Bacteria</taxon>
        <taxon>Pseudomonadati</taxon>
        <taxon>Pseudomonadota</taxon>
        <taxon>Alphaproteobacteria</taxon>
        <taxon>Hyphomicrobiales</taxon>
        <taxon>Enhydrobacter</taxon>
    </lineage>
</organism>
<reference evidence="2" key="1">
    <citation type="submission" date="2017-02" db="EMBL/GenBank/DDBJ databases">
        <authorList>
            <person name="Varghese N."/>
            <person name="Submissions S."/>
        </authorList>
    </citation>
    <scope>NUCLEOTIDE SEQUENCE [LARGE SCALE GENOMIC DNA]</scope>
    <source>
        <strain evidence="2">ATCC 27094</strain>
    </source>
</reference>
<gene>
    <name evidence="1" type="ORF">SAMN02745126_03993</name>
</gene>
<dbReference type="EMBL" id="FUWJ01000005">
    <property type="protein sequence ID" value="SKA17606.1"/>
    <property type="molecule type" value="Genomic_DNA"/>
</dbReference>
<dbReference type="AlphaFoldDB" id="A0A1T4RP69"/>
<evidence type="ECO:0000313" key="2">
    <source>
        <dbReference type="Proteomes" id="UP000190092"/>
    </source>
</evidence>
<accession>A0A1T4RP69</accession>